<feature type="compositionally biased region" description="Polar residues" evidence="1">
    <location>
        <begin position="32"/>
        <end position="42"/>
    </location>
</feature>
<name>A0AAD7VWK5_9TELE</name>
<evidence type="ECO:0000256" key="1">
    <source>
        <dbReference type="SAM" id="MobiDB-lite"/>
    </source>
</evidence>
<keyword evidence="3" id="KW-1185">Reference proteome</keyword>
<evidence type="ECO:0000313" key="3">
    <source>
        <dbReference type="Proteomes" id="UP001221898"/>
    </source>
</evidence>
<sequence>MLILSWPPLHTTNPTQHNGFEEYQMNKCIRSDPQQPQMSENSAPLLPDSGTPSPHAETLPSSKHW</sequence>
<feature type="region of interest" description="Disordered" evidence="1">
    <location>
        <begin position="1"/>
        <end position="65"/>
    </location>
</feature>
<dbReference type="AlphaFoldDB" id="A0AAD7VWK5"/>
<dbReference type="EMBL" id="JAINUG010001830">
    <property type="protein sequence ID" value="KAJ8353023.1"/>
    <property type="molecule type" value="Genomic_DNA"/>
</dbReference>
<dbReference type="Proteomes" id="UP001221898">
    <property type="component" value="Unassembled WGS sequence"/>
</dbReference>
<reference evidence="2" key="1">
    <citation type="journal article" date="2023" name="Science">
        <title>Genome structures resolve the early diversification of teleost fishes.</title>
        <authorList>
            <person name="Parey E."/>
            <person name="Louis A."/>
            <person name="Montfort J."/>
            <person name="Bouchez O."/>
            <person name="Roques C."/>
            <person name="Iampietro C."/>
            <person name="Lluch J."/>
            <person name="Castinel A."/>
            <person name="Donnadieu C."/>
            <person name="Desvignes T."/>
            <person name="Floi Bucao C."/>
            <person name="Jouanno E."/>
            <person name="Wen M."/>
            <person name="Mejri S."/>
            <person name="Dirks R."/>
            <person name="Jansen H."/>
            <person name="Henkel C."/>
            <person name="Chen W.J."/>
            <person name="Zahm M."/>
            <person name="Cabau C."/>
            <person name="Klopp C."/>
            <person name="Thompson A.W."/>
            <person name="Robinson-Rechavi M."/>
            <person name="Braasch I."/>
            <person name="Lecointre G."/>
            <person name="Bobe J."/>
            <person name="Postlethwait J.H."/>
            <person name="Berthelot C."/>
            <person name="Roest Crollius H."/>
            <person name="Guiguen Y."/>
        </authorList>
    </citation>
    <scope>NUCLEOTIDE SEQUENCE</scope>
    <source>
        <strain evidence="2">NC1722</strain>
    </source>
</reference>
<comment type="caution">
    <text evidence="2">The sequence shown here is derived from an EMBL/GenBank/DDBJ whole genome shotgun (WGS) entry which is preliminary data.</text>
</comment>
<evidence type="ECO:0000313" key="2">
    <source>
        <dbReference type="EMBL" id="KAJ8353023.1"/>
    </source>
</evidence>
<accession>A0AAD7VWK5</accession>
<feature type="non-terminal residue" evidence="2">
    <location>
        <position position="1"/>
    </location>
</feature>
<gene>
    <name evidence="2" type="ORF">AAFF_G00121110</name>
</gene>
<organism evidence="2 3">
    <name type="scientific">Aldrovandia affinis</name>
    <dbReference type="NCBI Taxonomy" id="143900"/>
    <lineage>
        <taxon>Eukaryota</taxon>
        <taxon>Metazoa</taxon>
        <taxon>Chordata</taxon>
        <taxon>Craniata</taxon>
        <taxon>Vertebrata</taxon>
        <taxon>Euteleostomi</taxon>
        <taxon>Actinopterygii</taxon>
        <taxon>Neopterygii</taxon>
        <taxon>Teleostei</taxon>
        <taxon>Notacanthiformes</taxon>
        <taxon>Halosauridae</taxon>
        <taxon>Aldrovandia</taxon>
    </lineage>
</organism>
<proteinExistence type="predicted"/>
<protein>
    <submittedName>
        <fullName evidence="2">Uncharacterized protein</fullName>
    </submittedName>
</protein>